<dbReference type="AlphaFoldDB" id="A0A1Y3B403"/>
<proteinExistence type="predicted"/>
<reference evidence="1 2" key="1">
    <citation type="submission" date="2017-03" db="EMBL/GenBank/DDBJ databases">
        <title>Genome Survey of Euroglyphus maynei.</title>
        <authorList>
            <person name="Arlian L.G."/>
            <person name="Morgan M.S."/>
            <person name="Rider S.D."/>
        </authorList>
    </citation>
    <scope>NUCLEOTIDE SEQUENCE [LARGE SCALE GENOMIC DNA]</scope>
    <source>
        <strain evidence="1">Arlian Lab</strain>
        <tissue evidence="1">Whole body</tissue>
    </source>
</reference>
<keyword evidence="2" id="KW-1185">Reference proteome</keyword>
<dbReference type="Proteomes" id="UP000194236">
    <property type="component" value="Unassembled WGS sequence"/>
</dbReference>
<dbReference type="EMBL" id="MUJZ01047673">
    <property type="protein sequence ID" value="OTF74316.1"/>
    <property type="molecule type" value="Genomic_DNA"/>
</dbReference>
<gene>
    <name evidence="1" type="ORF">BLA29_013576</name>
</gene>
<feature type="non-terminal residue" evidence="1">
    <location>
        <position position="1"/>
    </location>
</feature>
<organism evidence="1 2">
    <name type="scientific">Euroglyphus maynei</name>
    <name type="common">Mayne's house dust mite</name>
    <dbReference type="NCBI Taxonomy" id="6958"/>
    <lineage>
        <taxon>Eukaryota</taxon>
        <taxon>Metazoa</taxon>
        <taxon>Ecdysozoa</taxon>
        <taxon>Arthropoda</taxon>
        <taxon>Chelicerata</taxon>
        <taxon>Arachnida</taxon>
        <taxon>Acari</taxon>
        <taxon>Acariformes</taxon>
        <taxon>Sarcoptiformes</taxon>
        <taxon>Astigmata</taxon>
        <taxon>Psoroptidia</taxon>
        <taxon>Analgoidea</taxon>
        <taxon>Pyroglyphidae</taxon>
        <taxon>Pyroglyphinae</taxon>
        <taxon>Euroglyphus</taxon>
    </lineage>
</organism>
<dbReference type="OrthoDB" id="6534748at2759"/>
<accession>A0A1Y3B403</accession>
<protein>
    <submittedName>
        <fullName evidence="1">Uncharacterized protein</fullName>
    </submittedName>
</protein>
<sequence length="110" mass="12589">CNVIVHLPDVPSSTFLLQNYNEPNRKNCSFYMVQTPWKTTEIMEISLKIIDYEIGNFDNKGVGKFTDHECTQDDYAEVDGGRTFGFVTKLKPSKFQWCGGRKDPCKSIVN</sequence>
<name>A0A1Y3B403_EURMA</name>
<evidence type="ECO:0000313" key="1">
    <source>
        <dbReference type="EMBL" id="OTF74316.1"/>
    </source>
</evidence>
<comment type="caution">
    <text evidence="1">The sequence shown here is derived from an EMBL/GenBank/DDBJ whole genome shotgun (WGS) entry which is preliminary data.</text>
</comment>
<evidence type="ECO:0000313" key="2">
    <source>
        <dbReference type="Proteomes" id="UP000194236"/>
    </source>
</evidence>